<proteinExistence type="predicted"/>
<evidence type="ECO:0000313" key="2">
    <source>
        <dbReference type="Proteomes" id="UP000032568"/>
    </source>
</evidence>
<gene>
    <name evidence="1" type="ORF">SG35_021170</name>
</gene>
<reference evidence="1 2" key="1">
    <citation type="journal article" date="2015" name="Genome Announc.">
        <title>Draft Genome Sequences of Marine Isolates of Thalassomonas viridans and Thalassomonas actiniarum.</title>
        <authorList>
            <person name="Olonade I."/>
            <person name="van Zyl L.J."/>
            <person name="Trindade M."/>
        </authorList>
    </citation>
    <scope>NUCLEOTIDE SEQUENCE [LARGE SCALE GENOMIC DNA]</scope>
    <source>
        <strain evidence="1 2">A5K-106</strain>
    </source>
</reference>
<name>A0AAE9YM20_9GAMM</name>
<dbReference type="AlphaFoldDB" id="A0AAE9YM20"/>
<sequence length="59" mass="6909">MVRQSSHDIVYVEGGYQMGDIWEQIEPGFLDYNQSYDNGELPVDWHNPPVPFADFEFND</sequence>
<reference evidence="1 2" key="2">
    <citation type="journal article" date="2022" name="Mar. Drugs">
        <title>Bioassay-Guided Fractionation Leads to the Detection of Cholic Acid Generated by the Rare Thalassomonas sp.</title>
        <authorList>
            <person name="Pheiffer F."/>
            <person name="Schneider Y.K."/>
            <person name="Hansen E.H."/>
            <person name="Andersen J.H."/>
            <person name="Isaksson J."/>
            <person name="Busche T."/>
            <person name="R C."/>
            <person name="Kalinowski J."/>
            <person name="Zyl L.V."/>
            <person name="Trindade M."/>
        </authorList>
    </citation>
    <scope>NUCLEOTIDE SEQUENCE [LARGE SCALE GENOMIC DNA]</scope>
    <source>
        <strain evidence="1 2">A5K-106</strain>
    </source>
</reference>
<dbReference type="EMBL" id="CP059735">
    <property type="protein sequence ID" value="WDD97790.1"/>
    <property type="molecule type" value="Genomic_DNA"/>
</dbReference>
<dbReference type="KEGG" id="tact:SG35_021170"/>
<protein>
    <submittedName>
        <fullName evidence="1">Uncharacterized protein</fullName>
    </submittedName>
</protein>
<keyword evidence="2" id="KW-1185">Reference proteome</keyword>
<dbReference type="RefSeq" id="WP_152646864.1">
    <property type="nucleotide sequence ID" value="NZ_CP059735.1"/>
</dbReference>
<accession>A0AAE9YM20</accession>
<organism evidence="1 2">
    <name type="scientific">Thalassomonas actiniarum</name>
    <dbReference type="NCBI Taxonomy" id="485447"/>
    <lineage>
        <taxon>Bacteria</taxon>
        <taxon>Pseudomonadati</taxon>
        <taxon>Pseudomonadota</taxon>
        <taxon>Gammaproteobacteria</taxon>
        <taxon>Alteromonadales</taxon>
        <taxon>Colwelliaceae</taxon>
        <taxon>Thalassomonas</taxon>
    </lineage>
</organism>
<dbReference type="Proteomes" id="UP000032568">
    <property type="component" value="Chromosome"/>
</dbReference>
<evidence type="ECO:0000313" key="1">
    <source>
        <dbReference type="EMBL" id="WDD97790.1"/>
    </source>
</evidence>